<dbReference type="RefSeq" id="WP_133881365.1">
    <property type="nucleotide sequence ID" value="NZ_MWIN01000036.1"/>
</dbReference>
<evidence type="ECO:0000256" key="12">
    <source>
        <dbReference type="HAMAP-Rule" id="MF_00454"/>
    </source>
</evidence>
<feature type="transmembrane region" description="Helical" evidence="12">
    <location>
        <begin position="68"/>
        <end position="88"/>
    </location>
</feature>
<dbReference type="Pfam" id="PF02537">
    <property type="entry name" value="CRCB"/>
    <property type="match status" value="1"/>
</dbReference>
<comment type="catalytic activity">
    <reaction evidence="11">
        <text>fluoride(in) = fluoride(out)</text>
        <dbReference type="Rhea" id="RHEA:76159"/>
        <dbReference type="ChEBI" id="CHEBI:17051"/>
    </reaction>
    <physiologicalReaction direction="left-to-right" evidence="11">
        <dbReference type="Rhea" id="RHEA:76160"/>
    </physiologicalReaction>
</comment>
<keyword evidence="5 12" id="KW-1133">Transmembrane helix</keyword>
<protein>
    <recommendedName>
        <fullName evidence="12">Fluoride-specific ion channel FluC</fullName>
    </recommendedName>
</protein>
<sequence length="129" mass="13262">MSASAWLTVLSVALGGALGSVARHGVGVAARALWPGWPLGTLVVNVSGSFAIGVLFGLFLLKPAPDWVRFGLIIGVLGGFTTFSAFSIETVEMLRVEGAWAASIYVVATLILGFGACALGLWVARSVLA</sequence>
<name>A0A4S3JZP4_9GAMM</name>
<evidence type="ECO:0000256" key="3">
    <source>
        <dbReference type="ARBA" id="ARBA00022519"/>
    </source>
</evidence>
<dbReference type="InterPro" id="IPR003691">
    <property type="entry name" value="FluC"/>
</dbReference>
<feature type="transmembrane region" description="Helical" evidence="12">
    <location>
        <begin position="43"/>
        <end position="61"/>
    </location>
</feature>
<keyword evidence="9 12" id="KW-0407">Ion channel</keyword>
<evidence type="ECO:0000256" key="4">
    <source>
        <dbReference type="ARBA" id="ARBA00022692"/>
    </source>
</evidence>
<evidence type="ECO:0000313" key="13">
    <source>
        <dbReference type="EMBL" id="TDU32889.1"/>
    </source>
</evidence>
<dbReference type="GO" id="GO:0140114">
    <property type="term" value="P:cellular detoxification of fluoride"/>
    <property type="evidence" value="ECO:0007669"/>
    <property type="project" value="UniProtKB-UniRule"/>
</dbReference>
<proteinExistence type="inferred from homology"/>
<evidence type="ECO:0000313" key="14">
    <source>
        <dbReference type="Proteomes" id="UP000295341"/>
    </source>
</evidence>
<keyword evidence="7 12" id="KW-0406">Ion transport</keyword>
<dbReference type="EMBL" id="SOBT01000008">
    <property type="protein sequence ID" value="TDU32889.1"/>
    <property type="molecule type" value="Genomic_DNA"/>
</dbReference>
<comment type="function">
    <text evidence="12">Fluoride-specific ion channel. Important for reducing fluoride concentration in the cell, thus reducing its toxicity.</text>
</comment>
<evidence type="ECO:0000256" key="1">
    <source>
        <dbReference type="ARBA" id="ARBA00004651"/>
    </source>
</evidence>
<keyword evidence="3" id="KW-0997">Cell inner membrane</keyword>
<comment type="caution">
    <text evidence="13">The sequence shown here is derived from an EMBL/GenBank/DDBJ whole genome shotgun (WGS) entry which is preliminary data.</text>
</comment>
<evidence type="ECO:0000256" key="10">
    <source>
        <dbReference type="ARBA" id="ARBA00035120"/>
    </source>
</evidence>
<dbReference type="GO" id="GO:0062054">
    <property type="term" value="F:fluoride channel activity"/>
    <property type="evidence" value="ECO:0007669"/>
    <property type="project" value="UniProtKB-UniRule"/>
</dbReference>
<keyword evidence="2 12" id="KW-1003">Cell membrane</keyword>
<feature type="binding site" evidence="12">
    <location>
        <position position="81"/>
    </location>
    <ligand>
        <name>Na(+)</name>
        <dbReference type="ChEBI" id="CHEBI:29101"/>
        <note>structural</note>
    </ligand>
</feature>
<evidence type="ECO:0000256" key="6">
    <source>
        <dbReference type="ARBA" id="ARBA00023053"/>
    </source>
</evidence>
<comment type="similarity">
    <text evidence="10 12">Belongs to the fluoride channel Fluc/FEX (TC 1.A.43) family.</text>
</comment>
<evidence type="ECO:0000256" key="7">
    <source>
        <dbReference type="ARBA" id="ARBA00023065"/>
    </source>
</evidence>
<evidence type="ECO:0000256" key="9">
    <source>
        <dbReference type="ARBA" id="ARBA00023303"/>
    </source>
</evidence>
<dbReference type="AlphaFoldDB" id="A0A4S3JZP4"/>
<keyword evidence="12" id="KW-0479">Metal-binding</keyword>
<keyword evidence="4 12" id="KW-0812">Transmembrane</keyword>
<evidence type="ECO:0000256" key="5">
    <source>
        <dbReference type="ARBA" id="ARBA00022989"/>
    </source>
</evidence>
<evidence type="ECO:0000256" key="8">
    <source>
        <dbReference type="ARBA" id="ARBA00023136"/>
    </source>
</evidence>
<dbReference type="GO" id="GO:0005886">
    <property type="term" value="C:plasma membrane"/>
    <property type="evidence" value="ECO:0007669"/>
    <property type="project" value="UniProtKB-SubCell"/>
</dbReference>
<evidence type="ECO:0000256" key="11">
    <source>
        <dbReference type="ARBA" id="ARBA00035585"/>
    </source>
</evidence>
<dbReference type="PANTHER" id="PTHR28259">
    <property type="entry name" value="FLUORIDE EXPORT PROTEIN 1-RELATED"/>
    <property type="match status" value="1"/>
</dbReference>
<accession>A0A4S3JZP4</accession>
<dbReference type="HAMAP" id="MF_00454">
    <property type="entry name" value="FluC"/>
    <property type="match status" value="1"/>
</dbReference>
<dbReference type="GO" id="GO:0046872">
    <property type="term" value="F:metal ion binding"/>
    <property type="evidence" value="ECO:0007669"/>
    <property type="project" value="UniProtKB-KW"/>
</dbReference>
<feature type="transmembrane region" description="Helical" evidence="12">
    <location>
        <begin position="100"/>
        <end position="124"/>
    </location>
</feature>
<keyword evidence="14" id="KW-1185">Reference proteome</keyword>
<keyword evidence="6 12" id="KW-0915">Sodium</keyword>
<gene>
    <name evidence="12" type="primary">fluC</name>
    <name evidence="12" type="synonym">crcB</name>
    <name evidence="13" type="ORF">DFR24_2299</name>
</gene>
<dbReference type="Proteomes" id="UP000295341">
    <property type="component" value="Unassembled WGS sequence"/>
</dbReference>
<organism evidence="13 14">
    <name type="scientific">Panacagrimonas perspica</name>
    <dbReference type="NCBI Taxonomy" id="381431"/>
    <lineage>
        <taxon>Bacteria</taxon>
        <taxon>Pseudomonadati</taxon>
        <taxon>Pseudomonadota</taxon>
        <taxon>Gammaproteobacteria</taxon>
        <taxon>Nevskiales</taxon>
        <taxon>Nevskiaceae</taxon>
        <taxon>Panacagrimonas</taxon>
    </lineage>
</organism>
<keyword evidence="8 12" id="KW-0472">Membrane</keyword>
<dbReference type="PANTHER" id="PTHR28259:SF1">
    <property type="entry name" value="FLUORIDE EXPORT PROTEIN 1-RELATED"/>
    <property type="match status" value="1"/>
</dbReference>
<keyword evidence="12" id="KW-0813">Transport</keyword>
<evidence type="ECO:0000256" key="2">
    <source>
        <dbReference type="ARBA" id="ARBA00022475"/>
    </source>
</evidence>
<dbReference type="OrthoDB" id="9806299at2"/>
<feature type="binding site" evidence="12">
    <location>
        <position position="78"/>
    </location>
    <ligand>
        <name>Na(+)</name>
        <dbReference type="ChEBI" id="CHEBI:29101"/>
        <note>structural</note>
    </ligand>
</feature>
<reference evidence="13 14" key="1">
    <citation type="submission" date="2019-03" db="EMBL/GenBank/DDBJ databases">
        <title>Genomic Encyclopedia of Type Strains, Phase IV (KMG-IV): sequencing the most valuable type-strain genomes for metagenomic binning, comparative biology and taxonomic classification.</title>
        <authorList>
            <person name="Goeker M."/>
        </authorList>
    </citation>
    <scope>NUCLEOTIDE SEQUENCE [LARGE SCALE GENOMIC DNA]</scope>
    <source>
        <strain evidence="13 14">DSM 26377</strain>
    </source>
</reference>
<comment type="activity regulation">
    <text evidence="12">Na(+) is not transported, but it plays an essential structural role and its presence is essential for fluoride channel function.</text>
</comment>
<comment type="subcellular location">
    <subcellularLocation>
        <location evidence="1 12">Cell membrane</location>
        <topology evidence="1 12">Multi-pass membrane protein</topology>
    </subcellularLocation>
</comment>